<gene>
    <name evidence="1" type="ORF">AOB46_22040</name>
</gene>
<dbReference type="Proteomes" id="UP000037953">
    <property type="component" value="Unassembled WGS sequence"/>
</dbReference>
<dbReference type="NCBIfam" id="TIGR01200">
    <property type="entry name" value="GLPGLI"/>
    <property type="match status" value="1"/>
</dbReference>
<name>A0A0N1KRP2_CHRID</name>
<proteinExistence type="predicted"/>
<accession>A0A0N1KRP2</accession>
<dbReference type="InterPro" id="IPR005901">
    <property type="entry name" value="GLPGLI"/>
</dbReference>
<evidence type="ECO:0008006" key="3">
    <source>
        <dbReference type="Google" id="ProtNLM"/>
    </source>
</evidence>
<protein>
    <recommendedName>
        <fullName evidence="3">GLPGLI family protein</fullName>
    </recommendedName>
</protein>
<evidence type="ECO:0000313" key="1">
    <source>
        <dbReference type="EMBL" id="KPE49079.1"/>
    </source>
</evidence>
<organism evidence="1 2">
    <name type="scientific">Chryseobacterium indologenes</name>
    <name type="common">Flavobacterium indologenes</name>
    <dbReference type="NCBI Taxonomy" id="253"/>
    <lineage>
        <taxon>Bacteria</taxon>
        <taxon>Pseudomonadati</taxon>
        <taxon>Bacteroidota</taxon>
        <taxon>Flavobacteriia</taxon>
        <taxon>Flavobacteriales</taxon>
        <taxon>Weeksellaceae</taxon>
        <taxon>Chryseobacterium group</taxon>
        <taxon>Chryseobacterium</taxon>
    </lineage>
</organism>
<comment type="caution">
    <text evidence="1">The sequence shown here is derived from an EMBL/GenBank/DDBJ whole genome shotgun (WGS) entry which is preliminary data.</text>
</comment>
<evidence type="ECO:0000313" key="2">
    <source>
        <dbReference type="Proteomes" id="UP000037953"/>
    </source>
</evidence>
<reference evidence="1 2" key="1">
    <citation type="journal article" date="2015" name="Genom Data">
        <title>Draft genome sequence of a multidrug-resistant Chryseobacterium indologenes isolate from Malaysia.</title>
        <authorList>
            <person name="Yu C.Y."/>
            <person name="Ang G.Y."/>
            <person name="Cheng H.J."/>
            <person name="Cheong Y.M."/>
            <person name="Yin W.F."/>
            <person name="Chan K.G."/>
        </authorList>
    </citation>
    <scope>NUCLEOTIDE SEQUENCE [LARGE SCALE GENOMIC DNA]</scope>
    <source>
        <strain evidence="1 2">CI_885</strain>
    </source>
</reference>
<reference evidence="2" key="2">
    <citation type="submission" date="2015-09" db="EMBL/GenBank/DDBJ databases">
        <title>Draft genome sequence of a multidrug-resistant Chryseobacterium indologenes isolate from Malaysia.</title>
        <authorList>
            <person name="Yu C.Y."/>
            <person name="Ang G.Y."/>
            <person name="Chan K.-G."/>
        </authorList>
    </citation>
    <scope>NUCLEOTIDE SEQUENCE [LARGE SCALE GENOMIC DNA]</scope>
    <source>
        <strain evidence="2">CI_885</strain>
    </source>
</reference>
<dbReference type="EMBL" id="LJOD01000026">
    <property type="protein sequence ID" value="KPE49079.1"/>
    <property type="molecule type" value="Genomic_DNA"/>
</dbReference>
<sequence>MYSQKEEKFLNVDYKVQLDVNPEDLLKTVPANVRSQVEPSLREELSKGVFADYTLKANNSASVFEYKGKIDNSQSMTSFILKELERRDKYPYVKDFSKNTYTKGYDLANKIFYVKENLPKINWVIAKEESAPILGLKTIEAKGKLDSIDLHVWYAPDIQYKDGPFQQGGLPGLIVKSEFYVGDIKMIVAATHIEVINKPLEITEPKAKKYYSKVEFEEQKKKFEARQREYASSGVDKD</sequence>
<dbReference type="PATRIC" id="fig|253.9.peg.2837"/>
<dbReference type="AlphaFoldDB" id="A0A0N1KRP2"/>